<accession>A0A3Q9QWS7</accession>
<keyword evidence="1" id="KW-0812">Transmembrane</keyword>
<dbReference type="RefSeq" id="WP_066387728.1">
    <property type="nucleotide sequence ID" value="NZ_CP022572.1"/>
</dbReference>
<dbReference type="AlphaFoldDB" id="A0A3Q9QWS7"/>
<dbReference type="KEGG" id="nmk:CHR53_23780"/>
<evidence type="ECO:0000256" key="1">
    <source>
        <dbReference type="SAM" id="Phobius"/>
    </source>
</evidence>
<dbReference type="OrthoDB" id="2720594at2"/>
<evidence type="ECO:0008006" key="4">
    <source>
        <dbReference type="Google" id="ProtNLM"/>
    </source>
</evidence>
<evidence type="ECO:0000313" key="2">
    <source>
        <dbReference type="EMBL" id="AZU64033.1"/>
    </source>
</evidence>
<dbReference type="Proteomes" id="UP000282892">
    <property type="component" value="Chromosome"/>
</dbReference>
<dbReference type="InterPro" id="IPR032710">
    <property type="entry name" value="NTF2-like_dom_sf"/>
</dbReference>
<protein>
    <recommendedName>
        <fullName evidence="4">DUF4878 domain-containing protein</fullName>
    </recommendedName>
</protein>
<dbReference type="EMBL" id="CP022572">
    <property type="protein sequence ID" value="AZU64033.1"/>
    <property type="molecule type" value="Genomic_DNA"/>
</dbReference>
<dbReference type="STRING" id="1193713.GCA_001636315_01651"/>
<sequence length="153" mass="18142">MRRKRTPLPLIVAAVLVIGIIFLLGKWLFLSADRNAEAAVDEFYRFEREGDFSNSWELFHTFMKKRFSKSNYIQDRAHVFMNHFGVETFTYSLGKPEKLNSWKMSKTGKALENVYKVPVIQTYKGKYGNFDLQQDVFVVEEKGEWKILWDYKH</sequence>
<keyword evidence="3" id="KW-1185">Reference proteome</keyword>
<gene>
    <name evidence="2" type="ORF">CHR53_23780</name>
</gene>
<name>A0A3Q9QWS7_9BACI</name>
<reference evidence="2 3" key="1">
    <citation type="submission" date="2017-07" db="EMBL/GenBank/DDBJ databases">
        <title>The complete genome sequence of Bacillus mesonae strain H20-5, an efficient strain improving plant abiotic stress resistance.</title>
        <authorList>
            <person name="Kim S.Y."/>
            <person name="Song H."/>
            <person name="Sang M.K."/>
            <person name="Weon H.-Y."/>
            <person name="Song J."/>
        </authorList>
    </citation>
    <scope>NUCLEOTIDE SEQUENCE [LARGE SCALE GENOMIC DNA]</scope>
    <source>
        <strain evidence="2 3">H20-5</strain>
    </source>
</reference>
<evidence type="ECO:0000313" key="3">
    <source>
        <dbReference type="Proteomes" id="UP000282892"/>
    </source>
</evidence>
<keyword evidence="1" id="KW-1133">Transmembrane helix</keyword>
<dbReference type="Gene3D" id="3.10.450.100">
    <property type="entry name" value="NTF2-like, domain 1"/>
    <property type="match status" value="1"/>
</dbReference>
<organism evidence="2 3">
    <name type="scientific">Neobacillus mesonae</name>
    <dbReference type="NCBI Taxonomy" id="1193713"/>
    <lineage>
        <taxon>Bacteria</taxon>
        <taxon>Bacillati</taxon>
        <taxon>Bacillota</taxon>
        <taxon>Bacilli</taxon>
        <taxon>Bacillales</taxon>
        <taxon>Bacillaceae</taxon>
        <taxon>Neobacillus</taxon>
    </lineage>
</organism>
<proteinExistence type="predicted"/>
<keyword evidence="1" id="KW-0472">Membrane</keyword>
<feature type="transmembrane region" description="Helical" evidence="1">
    <location>
        <begin position="7"/>
        <end position="29"/>
    </location>
</feature>
<dbReference type="SUPFAM" id="SSF54427">
    <property type="entry name" value="NTF2-like"/>
    <property type="match status" value="1"/>
</dbReference>